<feature type="compositionally biased region" description="Polar residues" evidence="2">
    <location>
        <begin position="405"/>
        <end position="420"/>
    </location>
</feature>
<reference evidence="3 4" key="1">
    <citation type="submission" date="2015-08" db="EMBL/GenBank/DDBJ databases">
        <title>Complete genome sequence of Sulfurifustis variabilis.</title>
        <authorList>
            <person name="Miura A."/>
            <person name="Kojima H."/>
            <person name="Fukui M."/>
        </authorList>
    </citation>
    <scope>NUCLEOTIDE SEQUENCE [LARGE SCALE GENOMIC DNA]</scope>
    <source>
        <strain evidence="4">skN76</strain>
    </source>
</reference>
<dbReference type="SUPFAM" id="SSF52540">
    <property type="entry name" value="P-loop containing nucleoside triphosphate hydrolases"/>
    <property type="match status" value="1"/>
</dbReference>
<dbReference type="Proteomes" id="UP000218899">
    <property type="component" value="Chromosome"/>
</dbReference>
<evidence type="ECO:0008006" key="5">
    <source>
        <dbReference type="Google" id="ProtNLM"/>
    </source>
</evidence>
<dbReference type="OrthoDB" id="1441538at2"/>
<dbReference type="InterPro" id="IPR026634">
    <property type="entry name" value="TPST-like"/>
</dbReference>
<keyword evidence="1" id="KW-0808">Transferase</keyword>
<dbReference type="EMBL" id="AP014936">
    <property type="protein sequence ID" value="BAU48557.1"/>
    <property type="molecule type" value="Genomic_DNA"/>
</dbReference>
<dbReference type="Pfam" id="PF13469">
    <property type="entry name" value="Sulfotransfer_3"/>
    <property type="match status" value="1"/>
</dbReference>
<gene>
    <name evidence="3" type="ORF">SVA_2005</name>
</gene>
<feature type="compositionally biased region" description="Polar residues" evidence="2">
    <location>
        <begin position="365"/>
        <end position="378"/>
    </location>
</feature>
<dbReference type="InterPro" id="IPR027417">
    <property type="entry name" value="P-loop_NTPase"/>
</dbReference>
<evidence type="ECO:0000313" key="3">
    <source>
        <dbReference type="EMBL" id="BAU48557.1"/>
    </source>
</evidence>
<dbReference type="GO" id="GO:0008476">
    <property type="term" value="F:protein-tyrosine sulfotransferase activity"/>
    <property type="evidence" value="ECO:0007669"/>
    <property type="project" value="InterPro"/>
</dbReference>
<evidence type="ECO:0000313" key="4">
    <source>
        <dbReference type="Proteomes" id="UP000218899"/>
    </source>
</evidence>
<feature type="region of interest" description="Disordered" evidence="2">
    <location>
        <begin position="399"/>
        <end position="440"/>
    </location>
</feature>
<dbReference type="RefSeq" id="WP_096461052.1">
    <property type="nucleotide sequence ID" value="NZ_AP014936.1"/>
</dbReference>
<organism evidence="3 4">
    <name type="scientific">Sulfurifustis variabilis</name>
    <dbReference type="NCBI Taxonomy" id="1675686"/>
    <lineage>
        <taxon>Bacteria</taxon>
        <taxon>Pseudomonadati</taxon>
        <taxon>Pseudomonadota</taxon>
        <taxon>Gammaproteobacteria</taxon>
        <taxon>Acidiferrobacterales</taxon>
        <taxon>Acidiferrobacteraceae</taxon>
        <taxon>Sulfurifustis</taxon>
    </lineage>
</organism>
<keyword evidence="4" id="KW-1185">Reference proteome</keyword>
<dbReference type="PANTHER" id="PTHR12788:SF10">
    <property type="entry name" value="PROTEIN-TYROSINE SULFOTRANSFERASE"/>
    <property type="match status" value="1"/>
</dbReference>
<accession>A0A1B4VDQ4</accession>
<proteinExistence type="predicted"/>
<protein>
    <recommendedName>
        <fullName evidence="5">Sulfotransferase</fullName>
    </recommendedName>
</protein>
<dbReference type="Gene3D" id="3.40.50.300">
    <property type="entry name" value="P-loop containing nucleotide triphosphate hydrolases"/>
    <property type="match status" value="1"/>
</dbReference>
<feature type="region of interest" description="Disordered" evidence="2">
    <location>
        <begin position="362"/>
        <end position="384"/>
    </location>
</feature>
<dbReference type="KEGG" id="sva:SVA_2005"/>
<sequence length="440" mass="49326">MSRNEPTRGPLFILGAPRSNTSLVCAMLGQHPELYGMPELNLFCADSMDDFWIRFTGAKQFMRHGLLRTVAQLYGGEQNMRTVEMAMLWCQERLQKTTAEVHHELCAKVAPRMLVDKSPTYVFEPQMMMRIQAAFPDAYFLHLVRHPMSQGKSMLKFSQLALVIMDSIDYSGDEPAIDPQILWYRVQRNILAFLPNVAPERRLLVKAENILGSPREELTRICEWLGISTDDIAIDEMLHPEQSPYAGFGPIGANLGNDPNFLRSPAFRGGAVAPASLLEPLPWRPDGRGFYREVIQMALRLGYELPHGAEAVPAGPSAGSDDVVDEVSATEVQGGYGLQRALISGRIQRKRAFVQEFMSRDPTLRNPTVYPTSSTPQETEQRRRDLEYRRSWLFAALEEADRELTTTQTKPEDPTGQNDGSAAADRSGTTAPRPTEKKAD</sequence>
<evidence type="ECO:0000256" key="2">
    <source>
        <dbReference type="SAM" id="MobiDB-lite"/>
    </source>
</evidence>
<name>A0A1B4VDQ4_9GAMM</name>
<dbReference type="AlphaFoldDB" id="A0A1B4VDQ4"/>
<dbReference type="PANTHER" id="PTHR12788">
    <property type="entry name" value="PROTEIN-TYROSINE SULFOTRANSFERASE 2"/>
    <property type="match status" value="1"/>
</dbReference>
<evidence type="ECO:0000256" key="1">
    <source>
        <dbReference type="ARBA" id="ARBA00022679"/>
    </source>
</evidence>